<comment type="caution">
    <text evidence="3">The sequence shown here is derived from an EMBL/GenBank/DDBJ whole genome shotgun (WGS) entry which is preliminary data.</text>
</comment>
<protein>
    <submittedName>
        <fullName evidence="3">Uncharacterized protein</fullName>
    </submittedName>
</protein>
<keyword evidence="2" id="KW-1133">Transmembrane helix</keyword>
<accession>A0A2G9GSN0</accession>
<dbReference type="EMBL" id="NKXS01003853">
    <property type="protein sequence ID" value="PIN08327.1"/>
    <property type="molecule type" value="Genomic_DNA"/>
</dbReference>
<feature type="compositionally biased region" description="Basic residues" evidence="1">
    <location>
        <begin position="13"/>
        <end position="22"/>
    </location>
</feature>
<dbReference type="PANTHER" id="PTHR31549:SF258">
    <property type="match status" value="1"/>
</dbReference>
<dbReference type="InterPro" id="IPR004158">
    <property type="entry name" value="DUF247_pln"/>
</dbReference>
<keyword evidence="2" id="KW-0812">Transmembrane</keyword>
<dbReference type="Pfam" id="PF03140">
    <property type="entry name" value="DUF247"/>
    <property type="match status" value="1"/>
</dbReference>
<organism evidence="3 4">
    <name type="scientific">Handroanthus impetiginosus</name>
    <dbReference type="NCBI Taxonomy" id="429701"/>
    <lineage>
        <taxon>Eukaryota</taxon>
        <taxon>Viridiplantae</taxon>
        <taxon>Streptophyta</taxon>
        <taxon>Embryophyta</taxon>
        <taxon>Tracheophyta</taxon>
        <taxon>Spermatophyta</taxon>
        <taxon>Magnoliopsida</taxon>
        <taxon>eudicotyledons</taxon>
        <taxon>Gunneridae</taxon>
        <taxon>Pentapetalae</taxon>
        <taxon>asterids</taxon>
        <taxon>lamiids</taxon>
        <taxon>Lamiales</taxon>
        <taxon>Bignoniaceae</taxon>
        <taxon>Crescentiina</taxon>
        <taxon>Tabebuia alliance</taxon>
        <taxon>Handroanthus</taxon>
    </lineage>
</organism>
<keyword evidence="2" id="KW-0472">Membrane</keyword>
<reference evidence="4" key="1">
    <citation type="journal article" date="2018" name="Gigascience">
        <title>Genome assembly of the Pink Ipe (Handroanthus impetiginosus, Bignoniaceae), a highly valued, ecologically keystone Neotropical timber forest tree.</title>
        <authorList>
            <person name="Silva-Junior O.B."/>
            <person name="Grattapaglia D."/>
            <person name="Novaes E."/>
            <person name="Collevatti R.G."/>
        </authorList>
    </citation>
    <scope>NUCLEOTIDE SEQUENCE [LARGE SCALE GENOMIC DNA]</scope>
    <source>
        <strain evidence="4">cv. UFG-1</strain>
    </source>
</reference>
<dbReference type="Proteomes" id="UP000231279">
    <property type="component" value="Unassembled WGS sequence"/>
</dbReference>
<feature type="compositionally biased region" description="Polar residues" evidence="1">
    <location>
        <begin position="1"/>
        <end position="11"/>
    </location>
</feature>
<name>A0A2G9GSN0_9LAMI</name>
<feature type="region of interest" description="Disordered" evidence="1">
    <location>
        <begin position="1"/>
        <end position="22"/>
    </location>
</feature>
<sequence>MAQIQTSNEGSTSHRRPPGGRKIQKVPELLLKEQNSQDYIPKVVSIGPYHHGKPELRLAESVKPETLKMVLWENEDSYYQVIKNNIKNNIIDIRNCYENNPIDSYKDDELVRIMLLDACFIMIYIEGSMPPLRPSDKEMIHQNASDMLETLGLLTMSTVLLDIFLLESQIPFWILKFVLRSRYNKEESRELLHRYVTRSVFGDFGAKTSSSPKNEELHLLEAFHRIVAFDFPHKPKKTCLSFINCRFFSCTRAKEKTSLDASISANRNIGPKSGESSRCISRFRSHMNKLKARACQRLVKKLNESDHAKDGSMHSFRSATDLKAKGILFKHVKFTSNWIYGKLQLPHWCVAIYTKVFFLNMTAYELSPNNPSQVVVTAYINLMKLLIVKPEDVKELREKKILLCKLGSDKQILKVYQDINTYGADNSSIFQEVKNGIEAHHISKAKIWMAELIHTYFRSPWTFITLLVAIVLLVLTLLQII</sequence>
<dbReference type="STRING" id="429701.A0A2G9GSN0"/>
<feature type="transmembrane region" description="Helical" evidence="2">
    <location>
        <begin position="461"/>
        <end position="480"/>
    </location>
</feature>
<dbReference type="OrthoDB" id="1849062at2759"/>
<proteinExistence type="predicted"/>
<dbReference type="AlphaFoldDB" id="A0A2G9GSN0"/>
<evidence type="ECO:0000313" key="4">
    <source>
        <dbReference type="Proteomes" id="UP000231279"/>
    </source>
</evidence>
<evidence type="ECO:0000256" key="2">
    <source>
        <dbReference type="SAM" id="Phobius"/>
    </source>
</evidence>
<keyword evidence="4" id="KW-1185">Reference proteome</keyword>
<evidence type="ECO:0000256" key="1">
    <source>
        <dbReference type="SAM" id="MobiDB-lite"/>
    </source>
</evidence>
<gene>
    <name evidence="3" type="ORF">CDL12_19100</name>
</gene>
<dbReference type="PANTHER" id="PTHR31549">
    <property type="entry name" value="PROTEIN, PUTATIVE (DUF247)-RELATED-RELATED"/>
    <property type="match status" value="1"/>
</dbReference>
<evidence type="ECO:0000313" key="3">
    <source>
        <dbReference type="EMBL" id="PIN08327.1"/>
    </source>
</evidence>